<organism evidence="1 2">
    <name type="scientific">Portunus trituberculatus</name>
    <name type="common">Swimming crab</name>
    <name type="synonym">Neptunus trituberculatus</name>
    <dbReference type="NCBI Taxonomy" id="210409"/>
    <lineage>
        <taxon>Eukaryota</taxon>
        <taxon>Metazoa</taxon>
        <taxon>Ecdysozoa</taxon>
        <taxon>Arthropoda</taxon>
        <taxon>Crustacea</taxon>
        <taxon>Multicrustacea</taxon>
        <taxon>Malacostraca</taxon>
        <taxon>Eumalacostraca</taxon>
        <taxon>Eucarida</taxon>
        <taxon>Decapoda</taxon>
        <taxon>Pleocyemata</taxon>
        <taxon>Brachyura</taxon>
        <taxon>Eubrachyura</taxon>
        <taxon>Portunoidea</taxon>
        <taxon>Portunidae</taxon>
        <taxon>Portuninae</taxon>
        <taxon>Portunus</taxon>
    </lineage>
</organism>
<evidence type="ECO:0000313" key="2">
    <source>
        <dbReference type="Proteomes" id="UP000324222"/>
    </source>
</evidence>
<name>A0A5B7HT59_PORTR</name>
<protein>
    <submittedName>
        <fullName evidence="1">Uncharacterized protein</fullName>
    </submittedName>
</protein>
<dbReference type="AlphaFoldDB" id="A0A5B7HT59"/>
<accession>A0A5B7HT59</accession>
<evidence type="ECO:0000313" key="1">
    <source>
        <dbReference type="EMBL" id="MPC75640.1"/>
    </source>
</evidence>
<reference evidence="1 2" key="1">
    <citation type="submission" date="2019-05" db="EMBL/GenBank/DDBJ databases">
        <title>Another draft genome of Portunus trituberculatus and its Hox gene families provides insights of decapod evolution.</title>
        <authorList>
            <person name="Jeong J.-H."/>
            <person name="Song I."/>
            <person name="Kim S."/>
            <person name="Choi T."/>
            <person name="Kim D."/>
            <person name="Ryu S."/>
            <person name="Kim W."/>
        </authorList>
    </citation>
    <scope>NUCLEOTIDE SEQUENCE [LARGE SCALE GENOMIC DNA]</scope>
    <source>
        <tissue evidence="1">Muscle</tissue>
    </source>
</reference>
<gene>
    <name evidence="1" type="ORF">E2C01_070033</name>
</gene>
<keyword evidence="2" id="KW-1185">Reference proteome</keyword>
<comment type="caution">
    <text evidence="1">The sequence shown here is derived from an EMBL/GenBank/DDBJ whole genome shotgun (WGS) entry which is preliminary data.</text>
</comment>
<proteinExistence type="predicted"/>
<dbReference type="Proteomes" id="UP000324222">
    <property type="component" value="Unassembled WGS sequence"/>
</dbReference>
<sequence length="30" mass="3451">MNCQLCTRQSLIWRGGTRTSQPYTAPPWPT</sequence>
<dbReference type="EMBL" id="VSRR010041566">
    <property type="protein sequence ID" value="MPC75640.1"/>
    <property type="molecule type" value="Genomic_DNA"/>
</dbReference>